<name>A0A1I4V508_9BACT</name>
<gene>
    <name evidence="2" type="ORF">SAMN05660836_02111</name>
</gene>
<dbReference type="PANTHER" id="PTHR12277:SF81">
    <property type="entry name" value="PROTEIN ABHD13"/>
    <property type="match status" value="1"/>
</dbReference>
<dbReference type="Gene3D" id="3.40.50.1820">
    <property type="entry name" value="alpha/beta hydrolase"/>
    <property type="match status" value="1"/>
</dbReference>
<reference evidence="2 3" key="1">
    <citation type="submission" date="2016-10" db="EMBL/GenBank/DDBJ databases">
        <authorList>
            <person name="de Groot N.N."/>
        </authorList>
    </citation>
    <scope>NUCLEOTIDE SEQUENCE [LARGE SCALE GENOMIC DNA]</scope>
    <source>
        <strain evidence="2 3">DSM 9990</strain>
    </source>
</reference>
<keyword evidence="3" id="KW-1185">Reference proteome</keyword>
<organism evidence="2 3">
    <name type="scientific">Thermodesulforhabdus norvegica</name>
    <dbReference type="NCBI Taxonomy" id="39841"/>
    <lineage>
        <taxon>Bacteria</taxon>
        <taxon>Pseudomonadati</taxon>
        <taxon>Thermodesulfobacteriota</taxon>
        <taxon>Syntrophobacteria</taxon>
        <taxon>Syntrophobacterales</taxon>
        <taxon>Thermodesulforhabdaceae</taxon>
        <taxon>Thermodesulforhabdus</taxon>
    </lineage>
</organism>
<dbReference type="PANTHER" id="PTHR12277">
    <property type="entry name" value="ALPHA/BETA HYDROLASE DOMAIN-CONTAINING PROTEIN"/>
    <property type="match status" value="1"/>
</dbReference>
<dbReference type="Pfam" id="PF12146">
    <property type="entry name" value="Hydrolase_4"/>
    <property type="match status" value="1"/>
</dbReference>
<dbReference type="Proteomes" id="UP000199611">
    <property type="component" value="Unassembled WGS sequence"/>
</dbReference>
<sequence>MEKGTVFFPEKEILETPADYGIDFEDVFFKTDDGLRLHGWWVVHPFADKTILWFHGNAGNIGDRAHNLALMYGHLNVNIFIFDYREYGKSEGSISRAGTYIDAEGAYRWVRDSGIEPRSLVLFGRSLGTALAAYIAKKHPCAGLILEAAFTSSKDMISLYAPHLAEALREKGYDTLGIIKDITVPVLFVHGSHDEAIPLWMAQKLYESANHPKELYIVSGAGHNDTYITGGSEYFRALRNFLDSL</sequence>
<dbReference type="InterPro" id="IPR029058">
    <property type="entry name" value="AB_hydrolase_fold"/>
</dbReference>
<dbReference type="EMBL" id="FOUU01000008">
    <property type="protein sequence ID" value="SFM96286.1"/>
    <property type="molecule type" value="Genomic_DNA"/>
</dbReference>
<protein>
    <recommendedName>
        <fullName evidence="1">Serine aminopeptidase S33 domain-containing protein</fullName>
    </recommendedName>
</protein>
<feature type="domain" description="Serine aminopeptidase S33" evidence="1">
    <location>
        <begin position="48"/>
        <end position="165"/>
    </location>
</feature>
<dbReference type="AlphaFoldDB" id="A0A1I4V508"/>
<dbReference type="InterPro" id="IPR022742">
    <property type="entry name" value="Hydrolase_4"/>
</dbReference>
<dbReference type="STRING" id="39841.SAMN05660836_02111"/>
<dbReference type="SUPFAM" id="SSF53474">
    <property type="entry name" value="alpha/beta-Hydrolases"/>
    <property type="match status" value="1"/>
</dbReference>
<dbReference type="OrthoDB" id="9777090at2"/>
<accession>A0A1I4V508</accession>
<proteinExistence type="predicted"/>
<evidence type="ECO:0000259" key="1">
    <source>
        <dbReference type="Pfam" id="PF12146"/>
    </source>
</evidence>
<dbReference type="RefSeq" id="WP_093395653.1">
    <property type="nucleotide sequence ID" value="NZ_FOUU01000008.1"/>
</dbReference>
<evidence type="ECO:0000313" key="2">
    <source>
        <dbReference type="EMBL" id="SFM96286.1"/>
    </source>
</evidence>
<evidence type="ECO:0000313" key="3">
    <source>
        <dbReference type="Proteomes" id="UP000199611"/>
    </source>
</evidence>